<dbReference type="Gene3D" id="6.10.140.1170">
    <property type="match status" value="1"/>
</dbReference>
<dbReference type="Proteomes" id="UP000553059">
    <property type="component" value="Unassembled WGS sequence"/>
</dbReference>
<dbReference type="Gene3D" id="3.20.20.70">
    <property type="entry name" value="Aldolase class I"/>
    <property type="match status" value="1"/>
</dbReference>
<comment type="caution">
    <text evidence="12">The sequence shown here is derived from an EMBL/GenBank/DDBJ whole genome shotgun (WGS) entry which is preliminary data.</text>
</comment>
<evidence type="ECO:0000256" key="10">
    <source>
        <dbReference type="PIRSR" id="PIRSR603739-50"/>
    </source>
</evidence>
<dbReference type="GO" id="GO:0016853">
    <property type="term" value="F:isomerase activity"/>
    <property type="evidence" value="ECO:0007669"/>
    <property type="project" value="UniProtKB-KW"/>
</dbReference>
<evidence type="ECO:0000256" key="2">
    <source>
        <dbReference type="ARBA" id="ARBA00022485"/>
    </source>
</evidence>
<dbReference type="InterPro" id="IPR025895">
    <property type="entry name" value="LAM_C_dom"/>
</dbReference>
<gene>
    <name evidence="12" type="ORF">GX523_05595</name>
</gene>
<keyword evidence="3" id="KW-0949">S-adenosyl-L-methionine</keyword>
<evidence type="ECO:0000256" key="1">
    <source>
        <dbReference type="ARBA" id="ARBA00001933"/>
    </source>
</evidence>
<evidence type="ECO:0000256" key="5">
    <source>
        <dbReference type="ARBA" id="ARBA00022898"/>
    </source>
</evidence>
<feature type="binding site" evidence="9">
    <location>
        <position position="164"/>
    </location>
    <ligand>
        <name>[4Fe-4S] cluster</name>
        <dbReference type="ChEBI" id="CHEBI:49883"/>
        <note>4Fe-4S-S-AdoMet</note>
    </ligand>
</feature>
<dbReference type="PANTHER" id="PTHR30538">
    <property type="entry name" value="LYSINE 2,3-AMINOMUTASE-RELATED"/>
    <property type="match status" value="1"/>
</dbReference>
<dbReference type="EMBL" id="DUTF01000127">
    <property type="protein sequence ID" value="HHY26217.1"/>
    <property type="molecule type" value="Genomic_DNA"/>
</dbReference>
<evidence type="ECO:0000256" key="4">
    <source>
        <dbReference type="ARBA" id="ARBA00022723"/>
    </source>
</evidence>
<protein>
    <submittedName>
        <fullName evidence="12">KamA family radical SAM protein</fullName>
    </submittedName>
</protein>
<feature type="modified residue" description="N6-(pyridoxal phosphate)lysine" evidence="10">
    <location>
        <position position="372"/>
    </location>
</feature>
<dbReference type="PANTHER" id="PTHR30538:SF1">
    <property type="entry name" value="L-LYSINE 2,3-AMINOMUTASE"/>
    <property type="match status" value="1"/>
</dbReference>
<dbReference type="SUPFAM" id="SSF102114">
    <property type="entry name" value="Radical SAM enzymes"/>
    <property type="match status" value="1"/>
</dbReference>
<dbReference type="AlphaFoldDB" id="A0A7C7D8H7"/>
<accession>A0A7C7D8H7</accession>
<evidence type="ECO:0000256" key="8">
    <source>
        <dbReference type="ARBA" id="ARBA00023235"/>
    </source>
</evidence>
<dbReference type="CDD" id="cd01335">
    <property type="entry name" value="Radical_SAM"/>
    <property type="match status" value="1"/>
</dbReference>
<dbReference type="GO" id="GO:0046872">
    <property type="term" value="F:metal ion binding"/>
    <property type="evidence" value="ECO:0007669"/>
    <property type="project" value="UniProtKB-KW"/>
</dbReference>
<dbReference type="NCBIfam" id="TIGR00238">
    <property type="entry name" value="KamA family radical SAM protein"/>
    <property type="match status" value="1"/>
</dbReference>
<dbReference type="InterPro" id="IPR007197">
    <property type="entry name" value="rSAM"/>
</dbReference>
<keyword evidence="7 9" id="KW-0411">Iron-sulfur</keyword>
<evidence type="ECO:0000313" key="13">
    <source>
        <dbReference type="Proteomes" id="UP000553059"/>
    </source>
</evidence>
<proteinExistence type="predicted"/>
<evidence type="ECO:0000259" key="11">
    <source>
        <dbReference type="PROSITE" id="PS51918"/>
    </source>
</evidence>
<keyword evidence="2 9" id="KW-0004">4Fe-4S</keyword>
<feature type="binding site" evidence="9">
    <location>
        <position position="167"/>
    </location>
    <ligand>
        <name>[4Fe-4S] cluster</name>
        <dbReference type="ChEBI" id="CHEBI:49883"/>
        <note>4Fe-4S-S-AdoMet</note>
    </ligand>
</feature>
<dbReference type="PROSITE" id="PS51918">
    <property type="entry name" value="RADICAL_SAM"/>
    <property type="match status" value="1"/>
</dbReference>
<keyword evidence="5 10" id="KW-0663">Pyridoxal phosphate</keyword>
<evidence type="ECO:0000256" key="3">
    <source>
        <dbReference type="ARBA" id="ARBA00022691"/>
    </source>
</evidence>
<dbReference type="GO" id="GO:0051539">
    <property type="term" value="F:4 iron, 4 sulfur cluster binding"/>
    <property type="evidence" value="ECO:0007669"/>
    <property type="project" value="UniProtKB-KW"/>
</dbReference>
<dbReference type="InterPro" id="IPR003739">
    <property type="entry name" value="Lys_aminomutase/Glu_NH3_mut"/>
</dbReference>
<dbReference type="SFLD" id="SFLDS00029">
    <property type="entry name" value="Radical_SAM"/>
    <property type="match status" value="1"/>
</dbReference>
<feature type="binding site" evidence="9">
    <location>
        <position position="160"/>
    </location>
    <ligand>
        <name>[4Fe-4S] cluster</name>
        <dbReference type="ChEBI" id="CHEBI:49883"/>
        <note>4Fe-4S-S-AdoMet</note>
    </ligand>
</feature>
<dbReference type="SFLD" id="SFLDG01070">
    <property type="entry name" value="PLP-dependent"/>
    <property type="match status" value="1"/>
</dbReference>
<dbReference type="InterPro" id="IPR013785">
    <property type="entry name" value="Aldolase_TIM"/>
</dbReference>
<reference evidence="12 13" key="1">
    <citation type="journal article" date="2020" name="Biotechnol. Biofuels">
        <title>New insights from the biogas microbiome by comprehensive genome-resolved metagenomics of nearly 1600 species originating from multiple anaerobic digesters.</title>
        <authorList>
            <person name="Campanaro S."/>
            <person name="Treu L."/>
            <person name="Rodriguez-R L.M."/>
            <person name="Kovalovszki A."/>
            <person name="Ziels R.M."/>
            <person name="Maus I."/>
            <person name="Zhu X."/>
            <person name="Kougias P.G."/>
            <person name="Basile A."/>
            <person name="Luo G."/>
            <person name="Schluter A."/>
            <person name="Konstantinidis K.T."/>
            <person name="Angelidaki I."/>
        </authorList>
    </citation>
    <scope>NUCLEOTIDE SEQUENCE [LARGE SCALE GENOMIC DNA]</scope>
    <source>
        <strain evidence="12">AS05jafATM_4</strain>
    </source>
</reference>
<feature type="domain" description="Radical SAM core" evidence="11">
    <location>
        <begin position="146"/>
        <end position="367"/>
    </location>
</feature>
<dbReference type="Pfam" id="PF04055">
    <property type="entry name" value="Radical_SAM"/>
    <property type="match status" value="1"/>
</dbReference>
<sequence>MDEHKNDQGAEHTQRLTEYIKPYIEKKKEWQPDLSHLDLKAALLKELGGTEKDWTSWQWQMAHRLTTIDPIANLFNLTETKKQEIESVTLHHRMALSPFLAAHLASMESPLAKQFLPSILELKHFCDGEPDPMNEGHMSPVPHITRRYPDRVILKVTNVCGSYCRFCQRRRDHGSTDHHISKKELEPAFEYIAQHEEIRDVLITGGDPLTLTNEHLEFIFEKLRQISHVELIRIGTRMPVVIPQRVDSGLTDLIKKYAPIYINLHVNHHMEISPEMKSACHELLMSGAVLGSQSVLLRGINDSDDALRYLFQSLLAIGIRPYYLFHAKDISGTAHFRTSVAKGVQHIKSLRGFTSGLAIPSYVVNMPGGLGKVPLLPQTYLSSLEDDPILFQTWENKIVSYPNKILSSEVITND</sequence>
<dbReference type="InterPro" id="IPR058240">
    <property type="entry name" value="rSAM_sf"/>
</dbReference>
<dbReference type="Pfam" id="PF12544">
    <property type="entry name" value="LAM_C"/>
    <property type="match status" value="1"/>
</dbReference>
<keyword evidence="6" id="KW-0408">Iron</keyword>
<dbReference type="PIRSF" id="PIRSF004911">
    <property type="entry name" value="DUF160"/>
    <property type="match status" value="1"/>
</dbReference>
<evidence type="ECO:0000256" key="6">
    <source>
        <dbReference type="ARBA" id="ARBA00023004"/>
    </source>
</evidence>
<keyword evidence="8" id="KW-0413">Isomerase</keyword>
<organism evidence="12 13">
    <name type="scientific">Desulfitobacterium dehalogenans</name>
    <dbReference type="NCBI Taxonomy" id="36854"/>
    <lineage>
        <taxon>Bacteria</taxon>
        <taxon>Bacillati</taxon>
        <taxon>Bacillota</taxon>
        <taxon>Clostridia</taxon>
        <taxon>Eubacteriales</taxon>
        <taxon>Desulfitobacteriaceae</taxon>
        <taxon>Desulfitobacterium</taxon>
    </lineage>
</organism>
<evidence type="ECO:0000256" key="7">
    <source>
        <dbReference type="ARBA" id="ARBA00023014"/>
    </source>
</evidence>
<keyword evidence="4 9" id="KW-0479">Metal-binding</keyword>
<name>A0A7C7D8H7_9FIRM</name>
<evidence type="ECO:0000313" key="12">
    <source>
        <dbReference type="EMBL" id="HHY26217.1"/>
    </source>
</evidence>
<comment type="cofactor">
    <cofactor evidence="1 10">
        <name>pyridoxal 5'-phosphate</name>
        <dbReference type="ChEBI" id="CHEBI:597326"/>
    </cofactor>
</comment>
<evidence type="ECO:0000256" key="9">
    <source>
        <dbReference type="PIRSR" id="PIRSR004911-1"/>
    </source>
</evidence>